<dbReference type="InterPro" id="IPR014284">
    <property type="entry name" value="RNA_pol_sigma-70_dom"/>
</dbReference>
<protein>
    <submittedName>
        <fullName evidence="8">RNA polymerase sigma factor SigM</fullName>
    </submittedName>
</protein>
<keyword evidence="5" id="KW-0804">Transcription</keyword>
<dbReference type="RefSeq" id="WP_378484863.1">
    <property type="nucleotide sequence ID" value="NZ_JBHUFB010000009.1"/>
</dbReference>
<dbReference type="InterPro" id="IPR013325">
    <property type="entry name" value="RNA_pol_sigma_r2"/>
</dbReference>
<dbReference type="NCBIfam" id="NF007225">
    <property type="entry name" value="PRK09643.1"/>
    <property type="match status" value="1"/>
</dbReference>
<dbReference type="Pfam" id="PF04542">
    <property type="entry name" value="Sigma70_r2"/>
    <property type="match status" value="1"/>
</dbReference>
<dbReference type="Pfam" id="PF08281">
    <property type="entry name" value="Sigma70_r4_2"/>
    <property type="match status" value="1"/>
</dbReference>
<organism evidence="8 9">
    <name type="scientific">Rhodococcus gannanensis</name>
    <dbReference type="NCBI Taxonomy" id="1960308"/>
    <lineage>
        <taxon>Bacteria</taxon>
        <taxon>Bacillati</taxon>
        <taxon>Actinomycetota</taxon>
        <taxon>Actinomycetes</taxon>
        <taxon>Mycobacteriales</taxon>
        <taxon>Nocardiaceae</taxon>
        <taxon>Rhodococcus</taxon>
    </lineage>
</organism>
<evidence type="ECO:0000256" key="3">
    <source>
        <dbReference type="ARBA" id="ARBA00023082"/>
    </source>
</evidence>
<dbReference type="Gene3D" id="1.10.10.10">
    <property type="entry name" value="Winged helix-like DNA-binding domain superfamily/Winged helix DNA-binding domain"/>
    <property type="match status" value="1"/>
</dbReference>
<dbReference type="Gene3D" id="1.10.1740.10">
    <property type="match status" value="1"/>
</dbReference>
<evidence type="ECO:0000256" key="1">
    <source>
        <dbReference type="ARBA" id="ARBA00010641"/>
    </source>
</evidence>
<keyword evidence="4" id="KW-0238">DNA-binding</keyword>
<evidence type="ECO:0000259" key="6">
    <source>
        <dbReference type="Pfam" id="PF04542"/>
    </source>
</evidence>
<accession>A0ABW4P2N5</accession>
<proteinExistence type="inferred from homology"/>
<dbReference type="InterPro" id="IPR013324">
    <property type="entry name" value="RNA_pol_sigma_r3/r4-like"/>
</dbReference>
<gene>
    <name evidence="8" type="primary">sigM</name>
    <name evidence="8" type="ORF">ACFSJG_09050</name>
</gene>
<keyword evidence="9" id="KW-1185">Reference proteome</keyword>
<dbReference type="Proteomes" id="UP001597286">
    <property type="component" value="Unassembled WGS sequence"/>
</dbReference>
<dbReference type="EMBL" id="JBHUFB010000009">
    <property type="protein sequence ID" value="MFD1812356.1"/>
    <property type="molecule type" value="Genomic_DNA"/>
</dbReference>
<sequence>MRINRGVAAADMSDAQLLAAHVAGDPRAFAELLSRHQDHLWQTARRTSYTVQDAEDALQEALLSAHRTAANFREDAAVRSWLHKIVVNACLDRIRRNRARPTVPLLDDDGPDPADTRDAMAERETALTVEEALAILPPEQRAAVVTVDLEGYTVAEAAGLLGVPEGTVKSRCSRARNKLAQHLKYLQHERNGIAAQGV</sequence>
<feature type="domain" description="RNA polymerase sigma factor 70 region 4 type 2" evidence="7">
    <location>
        <begin position="129"/>
        <end position="179"/>
    </location>
</feature>
<reference evidence="9" key="1">
    <citation type="journal article" date="2019" name="Int. J. Syst. Evol. Microbiol.">
        <title>The Global Catalogue of Microorganisms (GCM) 10K type strain sequencing project: providing services to taxonomists for standard genome sequencing and annotation.</title>
        <authorList>
            <consortium name="The Broad Institute Genomics Platform"/>
            <consortium name="The Broad Institute Genome Sequencing Center for Infectious Disease"/>
            <person name="Wu L."/>
            <person name="Ma J."/>
        </authorList>
    </citation>
    <scope>NUCLEOTIDE SEQUENCE [LARGE SCALE GENOMIC DNA]</scope>
    <source>
        <strain evidence="9">DT72</strain>
    </source>
</reference>
<evidence type="ECO:0000256" key="2">
    <source>
        <dbReference type="ARBA" id="ARBA00023015"/>
    </source>
</evidence>
<evidence type="ECO:0000256" key="4">
    <source>
        <dbReference type="ARBA" id="ARBA00023125"/>
    </source>
</evidence>
<dbReference type="NCBIfam" id="TIGR02937">
    <property type="entry name" value="sigma70-ECF"/>
    <property type="match status" value="1"/>
</dbReference>
<comment type="caution">
    <text evidence="8">The sequence shown here is derived from an EMBL/GenBank/DDBJ whole genome shotgun (WGS) entry which is preliminary data.</text>
</comment>
<dbReference type="PANTHER" id="PTHR43133:SF50">
    <property type="entry name" value="ECF RNA POLYMERASE SIGMA FACTOR SIGM"/>
    <property type="match status" value="1"/>
</dbReference>
<keyword evidence="2" id="KW-0805">Transcription regulation</keyword>
<evidence type="ECO:0000259" key="7">
    <source>
        <dbReference type="Pfam" id="PF08281"/>
    </source>
</evidence>
<dbReference type="SUPFAM" id="SSF88946">
    <property type="entry name" value="Sigma2 domain of RNA polymerase sigma factors"/>
    <property type="match status" value="1"/>
</dbReference>
<dbReference type="InterPro" id="IPR036388">
    <property type="entry name" value="WH-like_DNA-bd_sf"/>
</dbReference>
<keyword evidence="3" id="KW-0731">Sigma factor</keyword>
<evidence type="ECO:0000313" key="9">
    <source>
        <dbReference type="Proteomes" id="UP001597286"/>
    </source>
</evidence>
<dbReference type="CDD" id="cd06171">
    <property type="entry name" value="Sigma70_r4"/>
    <property type="match status" value="1"/>
</dbReference>
<feature type="domain" description="RNA polymerase sigma-70 region 2" evidence="6">
    <location>
        <begin position="32"/>
        <end position="99"/>
    </location>
</feature>
<evidence type="ECO:0000256" key="5">
    <source>
        <dbReference type="ARBA" id="ARBA00023163"/>
    </source>
</evidence>
<name>A0ABW4P2N5_9NOCA</name>
<comment type="similarity">
    <text evidence="1">Belongs to the sigma-70 factor family. ECF subfamily.</text>
</comment>
<evidence type="ECO:0000313" key="8">
    <source>
        <dbReference type="EMBL" id="MFD1812356.1"/>
    </source>
</evidence>
<dbReference type="InterPro" id="IPR007627">
    <property type="entry name" value="RNA_pol_sigma70_r2"/>
</dbReference>
<dbReference type="InterPro" id="IPR013249">
    <property type="entry name" value="RNA_pol_sigma70_r4_t2"/>
</dbReference>
<dbReference type="InterPro" id="IPR039425">
    <property type="entry name" value="RNA_pol_sigma-70-like"/>
</dbReference>
<dbReference type="PANTHER" id="PTHR43133">
    <property type="entry name" value="RNA POLYMERASE ECF-TYPE SIGMA FACTO"/>
    <property type="match status" value="1"/>
</dbReference>
<dbReference type="SUPFAM" id="SSF88659">
    <property type="entry name" value="Sigma3 and sigma4 domains of RNA polymerase sigma factors"/>
    <property type="match status" value="1"/>
</dbReference>